<dbReference type="AlphaFoldDB" id="A0A395M8H5"/>
<gene>
    <name evidence="2" type="ORF">FIE12Z_12413</name>
</gene>
<feature type="region of interest" description="Disordered" evidence="1">
    <location>
        <begin position="1"/>
        <end position="45"/>
    </location>
</feature>
<keyword evidence="3" id="KW-1185">Reference proteome</keyword>
<reference evidence="2 3" key="1">
    <citation type="journal article" date="2018" name="PLoS Pathog.">
        <title>Evolution of structural diversity of trichothecenes, a family of toxins produced by plant pathogenic and entomopathogenic fungi.</title>
        <authorList>
            <person name="Proctor R.H."/>
            <person name="McCormick S.P."/>
            <person name="Kim H.S."/>
            <person name="Cardoza R.E."/>
            <person name="Stanley A.M."/>
            <person name="Lindo L."/>
            <person name="Kelly A."/>
            <person name="Brown D.W."/>
            <person name="Lee T."/>
            <person name="Vaughan M.M."/>
            <person name="Alexander N.J."/>
            <person name="Busman M."/>
            <person name="Gutierrez S."/>
        </authorList>
    </citation>
    <scope>NUCLEOTIDE SEQUENCE [LARGE SCALE GENOMIC DNA]</scope>
    <source>
        <strain evidence="2 3">NRRL 13405</strain>
    </source>
</reference>
<feature type="region of interest" description="Disordered" evidence="1">
    <location>
        <begin position="60"/>
        <end position="391"/>
    </location>
</feature>
<feature type="compositionally biased region" description="Polar residues" evidence="1">
    <location>
        <begin position="153"/>
        <end position="199"/>
    </location>
</feature>
<dbReference type="Proteomes" id="UP000265631">
    <property type="component" value="Unassembled WGS sequence"/>
</dbReference>
<feature type="compositionally biased region" description="Polar residues" evidence="1">
    <location>
        <begin position="288"/>
        <end position="304"/>
    </location>
</feature>
<sequence>MLQTRPSSSAGMIPNNQGQNGHQYAGASQTPRYAVPPSTGYRGSSAPVQQYAFTSTPTLNHTQSWQAQQTQPSRTYNHNVNYNGRQFSSSGNNMQYNSMGVGQTGARDDSAIPQRRNIVPAPRPHSAFLAGPTQPVSPTSQSKAAPDRYRRSLTPQQNQHGRSQSTAVPVNTGMPTANQLYNGPNPSRSAIPNRPNSFYNAMPGAPTDEMQFAYSSMEDPSRSRRRTVRANSDVSRPTAQDKAKADGNSQSLRVVANAAAHSRNESSESVNSSRSSHSRPSSSANRNVSAPTGNPSSQTSNETTSKQDHAKVNVPPRGSSSDAIKRTTNPSPLSRPATMASEVAEDKSSGAGNMESPAAKQLAAINKGRKAKSKTSRLRRAFSFGSAADFR</sequence>
<feature type="compositionally biased region" description="Polar residues" evidence="1">
    <location>
        <begin position="318"/>
        <end position="332"/>
    </location>
</feature>
<organism evidence="2 3">
    <name type="scientific">Fusarium flagelliforme</name>
    <dbReference type="NCBI Taxonomy" id="2675880"/>
    <lineage>
        <taxon>Eukaryota</taxon>
        <taxon>Fungi</taxon>
        <taxon>Dikarya</taxon>
        <taxon>Ascomycota</taxon>
        <taxon>Pezizomycotina</taxon>
        <taxon>Sordariomycetes</taxon>
        <taxon>Hypocreomycetidae</taxon>
        <taxon>Hypocreales</taxon>
        <taxon>Nectriaceae</taxon>
        <taxon>Fusarium</taxon>
        <taxon>Fusarium incarnatum-equiseti species complex</taxon>
    </lineage>
</organism>
<evidence type="ECO:0000313" key="3">
    <source>
        <dbReference type="Proteomes" id="UP000265631"/>
    </source>
</evidence>
<feature type="compositionally biased region" description="Polar residues" evidence="1">
    <location>
        <begin position="60"/>
        <end position="101"/>
    </location>
</feature>
<protein>
    <submittedName>
        <fullName evidence="2">Uncharacterized protein</fullName>
    </submittedName>
</protein>
<dbReference type="EMBL" id="PXXK01000589">
    <property type="protein sequence ID" value="RFN43359.1"/>
    <property type="molecule type" value="Genomic_DNA"/>
</dbReference>
<feature type="non-terminal residue" evidence="2">
    <location>
        <position position="391"/>
    </location>
</feature>
<proteinExistence type="predicted"/>
<feature type="compositionally biased region" description="Basic residues" evidence="1">
    <location>
        <begin position="367"/>
        <end position="380"/>
    </location>
</feature>
<name>A0A395M8H5_9HYPO</name>
<evidence type="ECO:0000256" key="1">
    <source>
        <dbReference type="SAM" id="MobiDB-lite"/>
    </source>
</evidence>
<feature type="compositionally biased region" description="Polar residues" evidence="1">
    <location>
        <begin position="1"/>
        <end position="31"/>
    </location>
</feature>
<comment type="caution">
    <text evidence="2">The sequence shown here is derived from an EMBL/GenBank/DDBJ whole genome shotgun (WGS) entry which is preliminary data.</text>
</comment>
<accession>A0A395M8H5</accession>
<feature type="compositionally biased region" description="Low complexity" evidence="1">
    <location>
        <begin position="267"/>
        <end position="287"/>
    </location>
</feature>
<feature type="compositionally biased region" description="Polar residues" evidence="1">
    <location>
        <begin position="229"/>
        <end position="238"/>
    </location>
</feature>
<evidence type="ECO:0000313" key="2">
    <source>
        <dbReference type="EMBL" id="RFN43359.1"/>
    </source>
</evidence>
<dbReference type="STRING" id="2594813.A0A395M8H5"/>
<feature type="compositionally biased region" description="Polar residues" evidence="1">
    <location>
        <begin position="134"/>
        <end position="143"/>
    </location>
</feature>